<dbReference type="SUPFAM" id="SSF48371">
    <property type="entry name" value="ARM repeat"/>
    <property type="match status" value="1"/>
</dbReference>
<evidence type="ECO:0000313" key="1">
    <source>
        <dbReference type="EMBL" id="RLG70411.1"/>
    </source>
</evidence>
<dbReference type="Proteomes" id="UP000278031">
    <property type="component" value="Unassembled WGS sequence"/>
</dbReference>
<organism evidence="1 2">
    <name type="scientific">Candidatus Iainarchaeum sp</name>
    <dbReference type="NCBI Taxonomy" id="3101447"/>
    <lineage>
        <taxon>Archaea</taxon>
        <taxon>Candidatus Iainarchaeota</taxon>
        <taxon>Candidatus Iainarchaeia</taxon>
        <taxon>Candidatus Iainarchaeales</taxon>
        <taxon>Candidatus Iainarchaeaceae</taxon>
        <taxon>Candidatus Iainarchaeum</taxon>
    </lineage>
</organism>
<dbReference type="InterPro" id="IPR016024">
    <property type="entry name" value="ARM-type_fold"/>
</dbReference>
<feature type="non-terminal residue" evidence="1">
    <location>
        <position position="167"/>
    </location>
</feature>
<dbReference type="AlphaFoldDB" id="A0A497JI29"/>
<dbReference type="EMBL" id="QMWP01000063">
    <property type="protein sequence ID" value="RLG70411.1"/>
    <property type="molecule type" value="Genomic_DNA"/>
</dbReference>
<dbReference type="Pfam" id="PF13646">
    <property type="entry name" value="HEAT_2"/>
    <property type="match status" value="1"/>
</dbReference>
<protein>
    <recommendedName>
        <fullName evidence="3">HEAT repeat domain-containing protein</fullName>
    </recommendedName>
</protein>
<comment type="caution">
    <text evidence="1">The sequence shown here is derived from an EMBL/GenBank/DDBJ whole genome shotgun (WGS) entry which is preliminary data.</text>
</comment>
<dbReference type="Gene3D" id="1.25.10.10">
    <property type="entry name" value="Leucine-rich Repeat Variant"/>
    <property type="match status" value="1"/>
</dbReference>
<sequence>MSRDKDENIRIFVANVLGEIRVWDDVVGEILNRLSRDRIGSVRLCAVYALREIGVWNKDVAGMLKRLSKDPDPDRPVRESVLRSLKKIKIDENTRRRLIRNIEITNEIVKAARGYFRKLDYEKGMLVIDGLFRNRFDRKKFLKNEKYRKELLNLVKAMSVEKLREFV</sequence>
<gene>
    <name evidence="1" type="ORF">DRO04_01915</name>
</gene>
<evidence type="ECO:0008006" key="3">
    <source>
        <dbReference type="Google" id="ProtNLM"/>
    </source>
</evidence>
<reference evidence="1 2" key="1">
    <citation type="submission" date="2018-06" db="EMBL/GenBank/DDBJ databases">
        <title>Extensive metabolic versatility and redundancy in microbially diverse, dynamic hydrothermal sediments.</title>
        <authorList>
            <person name="Dombrowski N."/>
            <person name="Teske A."/>
            <person name="Baker B.J."/>
        </authorList>
    </citation>
    <scope>NUCLEOTIDE SEQUENCE [LARGE SCALE GENOMIC DNA]</scope>
    <source>
        <strain evidence="1">B51_G17</strain>
    </source>
</reference>
<name>A0A497JI29_9ARCH</name>
<proteinExistence type="predicted"/>
<evidence type="ECO:0000313" key="2">
    <source>
        <dbReference type="Proteomes" id="UP000278031"/>
    </source>
</evidence>
<accession>A0A497JI29</accession>
<dbReference type="InterPro" id="IPR011989">
    <property type="entry name" value="ARM-like"/>
</dbReference>